<dbReference type="GO" id="GO:0015940">
    <property type="term" value="P:pantothenate biosynthetic process"/>
    <property type="evidence" value="ECO:0007669"/>
    <property type="project" value="UniProtKB-UniRule"/>
</dbReference>
<evidence type="ECO:0000256" key="4">
    <source>
        <dbReference type="ARBA" id="ARBA00022655"/>
    </source>
</evidence>
<gene>
    <name evidence="8" type="primary">panC</name>
    <name evidence="9" type="ORF">HHL14_08820</name>
</gene>
<evidence type="ECO:0000256" key="2">
    <source>
        <dbReference type="ARBA" id="ARBA00009256"/>
    </source>
</evidence>
<reference evidence="9 10" key="1">
    <citation type="submission" date="2020-04" db="EMBL/GenBank/DDBJ databases">
        <title>Paraburkholderia sp. G-4-1-8 isolated from soil.</title>
        <authorList>
            <person name="Dahal R.H."/>
        </authorList>
    </citation>
    <scope>NUCLEOTIDE SEQUENCE [LARGE SCALE GENOMIC DNA]</scope>
    <source>
        <strain evidence="9 10">G-4-1-8</strain>
    </source>
</reference>
<evidence type="ECO:0000256" key="6">
    <source>
        <dbReference type="ARBA" id="ARBA00022840"/>
    </source>
</evidence>
<dbReference type="RefSeq" id="WP_169497200.1">
    <property type="nucleotide sequence ID" value="NZ_JABBFZ010000003.1"/>
</dbReference>
<evidence type="ECO:0000256" key="1">
    <source>
        <dbReference type="ARBA" id="ARBA00004990"/>
    </source>
</evidence>
<keyword evidence="10" id="KW-1185">Reference proteome</keyword>
<name>A0A7X9ZWG3_9BURK</name>
<dbReference type="Gene3D" id="3.30.1300.10">
    <property type="entry name" value="Pantoate-beta-alanine ligase, C-terminal domain"/>
    <property type="match status" value="1"/>
</dbReference>
<accession>A0A7X9ZWG3</accession>
<dbReference type="GO" id="GO:0005829">
    <property type="term" value="C:cytosol"/>
    <property type="evidence" value="ECO:0007669"/>
    <property type="project" value="TreeGrafter"/>
</dbReference>
<dbReference type="HAMAP" id="MF_00158">
    <property type="entry name" value="PanC"/>
    <property type="match status" value="1"/>
</dbReference>
<dbReference type="NCBIfam" id="TIGR00125">
    <property type="entry name" value="cyt_tran_rel"/>
    <property type="match status" value="1"/>
</dbReference>
<comment type="catalytic activity">
    <reaction evidence="7 8">
        <text>(R)-pantoate + beta-alanine + ATP = (R)-pantothenate + AMP + diphosphate + H(+)</text>
        <dbReference type="Rhea" id="RHEA:10912"/>
        <dbReference type="ChEBI" id="CHEBI:15378"/>
        <dbReference type="ChEBI" id="CHEBI:15980"/>
        <dbReference type="ChEBI" id="CHEBI:29032"/>
        <dbReference type="ChEBI" id="CHEBI:30616"/>
        <dbReference type="ChEBI" id="CHEBI:33019"/>
        <dbReference type="ChEBI" id="CHEBI:57966"/>
        <dbReference type="ChEBI" id="CHEBI:456215"/>
        <dbReference type="EC" id="6.3.2.1"/>
    </reaction>
</comment>
<dbReference type="PANTHER" id="PTHR21299:SF1">
    <property type="entry name" value="PANTOATE--BETA-ALANINE LIGASE"/>
    <property type="match status" value="1"/>
</dbReference>
<evidence type="ECO:0000256" key="7">
    <source>
        <dbReference type="ARBA" id="ARBA00048258"/>
    </source>
</evidence>
<sequence>MKVISSIHELRDQLRGQNRTAFVPTMGNLHEGHLSLMRLARQHGDPVVASIFVNRLQFGPNEDFDKYPRTLEADIDKLQKEGVYVLFAPTERDMYPEPQEYRVHPPHDLGDILEGEFRPGFFHGVCTVVMKLMSCVQPRVAVFGKKDYQQLMIVRQMCHQFALPTEIIAAETVRDADGLALSSRNRYLSAAERAEAPMLALELNRIRDAVLAGDRDFAKLEEAAKAALAARGWKPDYIAIRKRSNLIAPGAQDADAQLVVLAAVKLGATRLIDNLEI</sequence>
<evidence type="ECO:0000256" key="5">
    <source>
        <dbReference type="ARBA" id="ARBA00022741"/>
    </source>
</evidence>
<feature type="binding site" evidence="8">
    <location>
        <position position="57"/>
    </location>
    <ligand>
        <name>(R)-pantoate</name>
        <dbReference type="ChEBI" id="CHEBI:15980"/>
    </ligand>
</feature>
<keyword evidence="5 8" id="KW-0547">Nucleotide-binding</keyword>
<comment type="function">
    <text evidence="8">Catalyzes the condensation of pantoate with beta-alanine in an ATP-dependent reaction via a pantoyl-adenylate intermediate.</text>
</comment>
<dbReference type="GO" id="GO:0004592">
    <property type="term" value="F:pantoate-beta-alanine ligase activity"/>
    <property type="evidence" value="ECO:0007669"/>
    <property type="project" value="UniProtKB-UniRule"/>
</dbReference>
<feature type="binding site" evidence="8">
    <location>
        <begin position="144"/>
        <end position="147"/>
    </location>
    <ligand>
        <name>ATP</name>
        <dbReference type="ChEBI" id="CHEBI:30616"/>
    </ligand>
</feature>
<comment type="subunit">
    <text evidence="8">Homodimer.</text>
</comment>
<comment type="similarity">
    <text evidence="2 8">Belongs to the pantothenate synthetase family.</text>
</comment>
<dbReference type="NCBIfam" id="TIGR00018">
    <property type="entry name" value="panC"/>
    <property type="match status" value="1"/>
</dbReference>
<dbReference type="InterPro" id="IPR014729">
    <property type="entry name" value="Rossmann-like_a/b/a_fold"/>
</dbReference>
<feature type="active site" description="Proton donor" evidence="8">
    <location>
        <position position="33"/>
    </location>
</feature>
<keyword evidence="3 8" id="KW-0436">Ligase</keyword>
<dbReference type="InterPro" id="IPR003721">
    <property type="entry name" value="Pantoate_ligase"/>
</dbReference>
<comment type="miscellaneous">
    <text evidence="8">The reaction proceeds by a bi uni uni bi ping pong mechanism.</text>
</comment>
<dbReference type="EC" id="6.3.2.1" evidence="8"/>
<feature type="binding site" evidence="8">
    <location>
        <begin position="26"/>
        <end position="33"/>
    </location>
    <ligand>
        <name>ATP</name>
        <dbReference type="ChEBI" id="CHEBI:30616"/>
    </ligand>
</feature>
<comment type="caution">
    <text evidence="9">The sequence shown here is derived from an EMBL/GenBank/DDBJ whole genome shotgun (WGS) entry which is preliminary data.</text>
</comment>
<dbReference type="InterPro" id="IPR004821">
    <property type="entry name" value="Cyt_trans-like"/>
</dbReference>
<feature type="binding site" evidence="8">
    <location>
        <position position="57"/>
    </location>
    <ligand>
        <name>beta-alanine</name>
        <dbReference type="ChEBI" id="CHEBI:57966"/>
    </ligand>
</feature>
<protein>
    <recommendedName>
        <fullName evidence="8">Pantothenate synthetase</fullName>
        <shortName evidence="8">PS</shortName>
        <ecNumber evidence="8">6.3.2.1</ecNumber>
    </recommendedName>
    <alternativeName>
        <fullName evidence="8">Pantoate--beta-alanine ligase</fullName>
    </alternativeName>
    <alternativeName>
        <fullName evidence="8">Pantoate-activating enzyme</fullName>
    </alternativeName>
</protein>
<feature type="binding site" evidence="8">
    <location>
        <position position="173"/>
    </location>
    <ligand>
        <name>ATP</name>
        <dbReference type="ChEBI" id="CHEBI:30616"/>
    </ligand>
</feature>
<feature type="binding site" evidence="8">
    <location>
        <begin position="181"/>
        <end position="184"/>
    </location>
    <ligand>
        <name>ATP</name>
        <dbReference type="ChEBI" id="CHEBI:30616"/>
    </ligand>
</feature>
<keyword evidence="4 8" id="KW-0566">Pantothenate biosynthesis</keyword>
<evidence type="ECO:0000256" key="8">
    <source>
        <dbReference type="HAMAP-Rule" id="MF_00158"/>
    </source>
</evidence>
<feature type="binding site" evidence="8">
    <location>
        <position position="150"/>
    </location>
    <ligand>
        <name>(R)-pantoate</name>
        <dbReference type="ChEBI" id="CHEBI:15980"/>
    </ligand>
</feature>
<evidence type="ECO:0000256" key="3">
    <source>
        <dbReference type="ARBA" id="ARBA00022598"/>
    </source>
</evidence>
<dbReference type="Proteomes" id="UP000583127">
    <property type="component" value="Unassembled WGS sequence"/>
</dbReference>
<proteinExistence type="inferred from homology"/>
<evidence type="ECO:0000313" key="9">
    <source>
        <dbReference type="EMBL" id="NML30937.1"/>
    </source>
</evidence>
<evidence type="ECO:0000313" key="10">
    <source>
        <dbReference type="Proteomes" id="UP000583127"/>
    </source>
</evidence>
<comment type="subcellular location">
    <subcellularLocation>
        <location evidence="8">Cytoplasm</location>
    </subcellularLocation>
</comment>
<comment type="pathway">
    <text evidence="1 8">Cofactor biosynthesis; (R)-pantothenate biosynthesis; (R)-pantothenate from (R)-pantoate and beta-alanine: step 1/1.</text>
</comment>
<dbReference type="EMBL" id="JABBFZ010000003">
    <property type="protein sequence ID" value="NML30937.1"/>
    <property type="molecule type" value="Genomic_DNA"/>
</dbReference>
<dbReference type="UniPathway" id="UPA00028">
    <property type="reaction ID" value="UER00005"/>
</dbReference>
<dbReference type="Pfam" id="PF02569">
    <property type="entry name" value="Pantoate_ligase"/>
    <property type="match status" value="1"/>
</dbReference>
<dbReference type="SUPFAM" id="SSF52374">
    <property type="entry name" value="Nucleotidylyl transferase"/>
    <property type="match status" value="1"/>
</dbReference>
<keyword evidence="6 8" id="KW-0067">ATP-binding</keyword>
<dbReference type="CDD" id="cd00560">
    <property type="entry name" value="PanC"/>
    <property type="match status" value="1"/>
</dbReference>
<keyword evidence="8" id="KW-0963">Cytoplasm</keyword>
<dbReference type="GO" id="GO:0005524">
    <property type="term" value="F:ATP binding"/>
    <property type="evidence" value="ECO:0007669"/>
    <property type="project" value="UniProtKB-KW"/>
</dbReference>
<dbReference type="PANTHER" id="PTHR21299">
    <property type="entry name" value="CYTIDYLATE KINASE/PANTOATE-BETA-ALANINE LIGASE"/>
    <property type="match status" value="1"/>
</dbReference>
<dbReference type="AlphaFoldDB" id="A0A7X9ZWG3"/>
<dbReference type="InterPro" id="IPR042176">
    <property type="entry name" value="Pantoate_ligase_C"/>
</dbReference>
<organism evidence="9 10">
    <name type="scientific">Paraburkholderia antibiotica</name>
    <dbReference type="NCBI Taxonomy" id="2728839"/>
    <lineage>
        <taxon>Bacteria</taxon>
        <taxon>Pseudomonadati</taxon>
        <taxon>Pseudomonadota</taxon>
        <taxon>Betaproteobacteria</taxon>
        <taxon>Burkholderiales</taxon>
        <taxon>Burkholderiaceae</taxon>
        <taxon>Paraburkholderia</taxon>
    </lineage>
</organism>
<dbReference type="Gene3D" id="3.40.50.620">
    <property type="entry name" value="HUPs"/>
    <property type="match status" value="1"/>
</dbReference>